<feature type="region of interest" description="Disordered" evidence="1">
    <location>
        <begin position="42"/>
        <end position="89"/>
    </location>
</feature>
<sequence>MSGRFKGFAQQRTSDTTPAFRETTKLQHTKLAMSIFGMPSSKKEKHYANSHARRHSGTVVISGGKKSKKNKDSDTESVNSSSASSDASTTESKCPIRWMMTGMFETNHQGVKPAGCPLRRVQLWHTIPLCLLAIINLLLVILALLGLAGYRVAMGLQVFLLGAAKIDLEYLASSTEEVPASIETKH</sequence>
<dbReference type="Proteomes" id="UP000696280">
    <property type="component" value="Unassembled WGS sequence"/>
</dbReference>
<keyword evidence="4" id="KW-1185">Reference proteome</keyword>
<evidence type="ECO:0000256" key="1">
    <source>
        <dbReference type="SAM" id="MobiDB-lite"/>
    </source>
</evidence>
<feature type="transmembrane region" description="Helical" evidence="2">
    <location>
        <begin position="129"/>
        <end position="150"/>
    </location>
</feature>
<keyword evidence="2" id="KW-0812">Transmembrane</keyword>
<proteinExistence type="predicted"/>
<evidence type="ECO:0000313" key="4">
    <source>
        <dbReference type="Proteomes" id="UP000696280"/>
    </source>
</evidence>
<feature type="compositionally biased region" description="Low complexity" evidence="1">
    <location>
        <begin position="76"/>
        <end position="89"/>
    </location>
</feature>
<feature type="region of interest" description="Disordered" evidence="1">
    <location>
        <begin position="1"/>
        <end position="21"/>
    </location>
</feature>
<dbReference type="OrthoDB" id="3560987at2759"/>
<gene>
    <name evidence="3" type="ORF">HYFRA_00004932</name>
</gene>
<keyword evidence="2" id="KW-1133">Transmembrane helix</keyword>
<dbReference type="EMBL" id="CAJVRL010000002">
    <property type="protein sequence ID" value="CAG8949306.1"/>
    <property type="molecule type" value="Genomic_DNA"/>
</dbReference>
<accession>A0A9N9KLS6</accession>
<comment type="caution">
    <text evidence="3">The sequence shown here is derived from an EMBL/GenBank/DDBJ whole genome shotgun (WGS) entry which is preliminary data.</text>
</comment>
<evidence type="ECO:0000313" key="3">
    <source>
        <dbReference type="EMBL" id="CAG8949306.1"/>
    </source>
</evidence>
<evidence type="ECO:0000256" key="2">
    <source>
        <dbReference type="SAM" id="Phobius"/>
    </source>
</evidence>
<name>A0A9N9KLS6_9HELO</name>
<reference evidence="3" key="1">
    <citation type="submission" date="2021-07" db="EMBL/GenBank/DDBJ databases">
        <authorList>
            <person name="Durling M."/>
        </authorList>
    </citation>
    <scope>NUCLEOTIDE SEQUENCE</scope>
</reference>
<protein>
    <submittedName>
        <fullName evidence="3">Uncharacterized protein</fullName>
    </submittedName>
</protein>
<dbReference type="AlphaFoldDB" id="A0A9N9KLS6"/>
<keyword evidence="2" id="KW-0472">Membrane</keyword>
<organism evidence="3 4">
    <name type="scientific">Hymenoscyphus fraxineus</name>
    <dbReference type="NCBI Taxonomy" id="746836"/>
    <lineage>
        <taxon>Eukaryota</taxon>
        <taxon>Fungi</taxon>
        <taxon>Dikarya</taxon>
        <taxon>Ascomycota</taxon>
        <taxon>Pezizomycotina</taxon>
        <taxon>Leotiomycetes</taxon>
        <taxon>Helotiales</taxon>
        <taxon>Helotiaceae</taxon>
        <taxon>Hymenoscyphus</taxon>
    </lineage>
</organism>